<organism evidence="11 12">
    <name type="scientific">Kribbella steppae</name>
    <dbReference type="NCBI Taxonomy" id="2512223"/>
    <lineage>
        <taxon>Bacteria</taxon>
        <taxon>Bacillati</taxon>
        <taxon>Actinomycetota</taxon>
        <taxon>Actinomycetes</taxon>
        <taxon>Propionibacteriales</taxon>
        <taxon>Kribbellaceae</taxon>
        <taxon>Kribbella</taxon>
    </lineage>
</organism>
<dbReference type="GO" id="GO:0005524">
    <property type="term" value="F:ATP binding"/>
    <property type="evidence" value="ECO:0007669"/>
    <property type="project" value="UniProtKB-KW"/>
</dbReference>
<feature type="domain" description="Aminoglycoside phosphotransferase" evidence="10">
    <location>
        <begin position="155"/>
        <end position="234"/>
    </location>
</feature>
<dbReference type="RefSeq" id="WP_369409991.1">
    <property type="nucleotide sequence ID" value="NZ_SLWN01000001.1"/>
</dbReference>
<dbReference type="CDD" id="cd05150">
    <property type="entry name" value="APH"/>
    <property type="match status" value="1"/>
</dbReference>
<dbReference type="Proteomes" id="UP000294508">
    <property type="component" value="Unassembled WGS sequence"/>
</dbReference>
<keyword evidence="3 7" id="KW-0547">Nucleotide-binding</keyword>
<evidence type="ECO:0000313" key="12">
    <source>
        <dbReference type="Proteomes" id="UP000294508"/>
    </source>
</evidence>
<dbReference type="InterPro" id="IPR024165">
    <property type="entry name" value="Kan/Strep_kinase"/>
</dbReference>
<sequence>MLISGIPADDVAVPVQIRRLGDDQSMTPVWRNGRGGLTFQLGSGPSRRFAKWAPAGSGLDLTAEVVRLQWASQFASVPVVLDYGADADAAWMLTAGLPGDSAVSDRWKADPATAVQAAGVGLRRLHDALPVEACPFTWSVEDRIGEAMTGAISGLPVTPPIDKLVVCHGDACVPNTLVTPDGQCSGHVDMANLGTADRWADLAVATWSTEWNYGPGWEETLLSAYGVDPDPGRTEYYRMLRELETTPATSP</sequence>
<dbReference type="EMBL" id="SLWN01000001">
    <property type="protein sequence ID" value="TCO35940.1"/>
    <property type="molecule type" value="Genomic_DNA"/>
</dbReference>
<reference evidence="11 12" key="1">
    <citation type="journal article" date="2015" name="Stand. Genomic Sci.">
        <title>Genomic Encyclopedia of Bacterial and Archaeal Type Strains, Phase III: the genomes of soil and plant-associated and newly described type strains.</title>
        <authorList>
            <person name="Whitman W.B."/>
            <person name="Woyke T."/>
            <person name="Klenk H.P."/>
            <person name="Zhou Y."/>
            <person name="Lilburn T.G."/>
            <person name="Beck B.J."/>
            <person name="De Vos P."/>
            <person name="Vandamme P."/>
            <person name="Eisen J.A."/>
            <person name="Garrity G."/>
            <person name="Hugenholtz P."/>
            <person name="Kyrpides N.C."/>
        </authorList>
    </citation>
    <scope>NUCLEOTIDE SEQUENCE [LARGE SCALE GENOMIC DNA]</scope>
    <source>
        <strain evidence="11 12">VKM Ac-2572</strain>
    </source>
</reference>
<dbReference type="PIRSF" id="PIRSF000706">
    <property type="entry name" value="Kanamycin_kin"/>
    <property type="match status" value="1"/>
</dbReference>
<dbReference type="InterPro" id="IPR002575">
    <property type="entry name" value="Aminoglycoside_PTrfase"/>
</dbReference>
<feature type="binding site" evidence="9">
    <location>
        <position position="189"/>
    </location>
    <ligand>
        <name>Mg(2+)</name>
        <dbReference type="ChEBI" id="CHEBI:18420"/>
    </ligand>
</feature>
<evidence type="ECO:0000256" key="5">
    <source>
        <dbReference type="ARBA" id="ARBA00022840"/>
    </source>
</evidence>
<gene>
    <name evidence="11" type="ORF">EV652_101828</name>
</gene>
<evidence type="ECO:0000256" key="3">
    <source>
        <dbReference type="ARBA" id="ARBA00022741"/>
    </source>
</evidence>
<dbReference type="GO" id="GO:0016301">
    <property type="term" value="F:kinase activity"/>
    <property type="evidence" value="ECO:0007669"/>
    <property type="project" value="UniProtKB-KW"/>
</dbReference>
<evidence type="ECO:0000256" key="1">
    <source>
        <dbReference type="ARBA" id="ARBA00006219"/>
    </source>
</evidence>
<dbReference type="SUPFAM" id="SSF56112">
    <property type="entry name" value="Protein kinase-like (PK-like)"/>
    <property type="match status" value="1"/>
</dbReference>
<evidence type="ECO:0000256" key="2">
    <source>
        <dbReference type="ARBA" id="ARBA00022679"/>
    </source>
</evidence>
<keyword evidence="12" id="KW-1185">Reference proteome</keyword>
<dbReference type="PANTHER" id="PTHR21310:SF41">
    <property type="entry name" value="3'-PHOSPHOTRANSFERASE, PUTATIVE-RELATED"/>
    <property type="match status" value="1"/>
</dbReference>
<accession>A0A4V2S1C8</accession>
<keyword evidence="6 7" id="KW-0046">Antibiotic resistance</keyword>
<evidence type="ECO:0000313" key="11">
    <source>
        <dbReference type="EMBL" id="TCO35940.1"/>
    </source>
</evidence>
<evidence type="ECO:0000256" key="8">
    <source>
        <dbReference type="PIRSR" id="PIRSR000706-1"/>
    </source>
</evidence>
<dbReference type="Gene3D" id="3.90.1200.10">
    <property type="match status" value="1"/>
</dbReference>
<dbReference type="PANTHER" id="PTHR21310">
    <property type="entry name" value="AMINOGLYCOSIDE PHOSPHOTRANSFERASE-RELATED-RELATED"/>
    <property type="match status" value="1"/>
</dbReference>
<feature type="domain" description="Aminoglycoside phosphotransferase" evidence="10">
    <location>
        <begin position="33"/>
        <end position="140"/>
    </location>
</feature>
<evidence type="ECO:0000259" key="10">
    <source>
        <dbReference type="Pfam" id="PF01636"/>
    </source>
</evidence>
<protein>
    <submittedName>
        <fullName evidence="11">Kanamycin kinase</fullName>
    </submittedName>
</protein>
<dbReference type="AlphaFoldDB" id="A0A4V2S1C8"/>
<name>A0A4V2S1C8_9ACTN</name>
<keyword evidence="9" id="KW-0479">Metal-binding</keyword>
<comment type="caution">
    <text evidence="11">The sequence shown here is derived from an EMBL/GenBank/DDBJ whole genome shotgun (WGS) entry which is preliminary data.</text>
</comment>
<proteinExistence type="inferred from homology"/>
<comment type="similarity">
    <text evidence="1 7">Belongs to the aminoglycoside phosphotransferase family.</text>
</comment>
<evidence type="ECO:0000256" key="7">
    <source>
        <dbReference type="PIRNR" id="PIRNR000706"/>
    </source>
</evidence>
<keyword evidence="9" id="KW-0460">Magnesium</keyword>
<dbReference type="GO" id="GO:0016773">
    <property type="term" value="F:phosphotransferase activity, alcohol group as acceptor"/>
    <property type="evidence" value="ECO:0007669"/>
    <property type="project" value="InterPro"/>
</dbReference>
<dbReference type="GO" id="GO:0046872">
    <property type="term" value="F:metal ion binding"/>
    <property type="evidence" value="ECO:0007669"/>
    <property type="project" value="UniProtKB-KW"/>
</dbReference>
<dbReference type="InterPro" id="IPR051678">
    <property type="entry name" value="AGP_Transferase"/>
</dbReference>
<dbReference type="Gene3D" id="3.30.200.20">
    <property type="entry name" value="Phosphorylase Kinase, domain 1"/>
    <property type="match status" value="1"/>
</dbReference>
<evidence type="ECO:0000256" key="6">
    <source>
        <dbReference type="ARBA" id="ARBA00023251"/>
    </source>
</evidence>
<keyword evidence="2 7" id="KW-0808">Transferase</keyword>
<feature type="binding site" evidence="9">
    <location>
        <position position="175"/>
    </location>
    <ligand>
        <name>Mg(2+)</name>
        <dbReference type="ChEBI" id="CHEBI:18420"/>
    </ligand>
</feature>
<feature type="active site" description="Proton acceptor" evidence="8">
    <location>
        <position position="170"/>
    </location>
</feature>
<keyword evidence="4 7" id="KW-0418">Kinase</keyword>
<evidence type="ECO:0000256" key="9">
    <source>
        <dbReference type="PIRSR" id="PIRSR000706-2"/>
    </source>
</evidence>
<evidence type="ECO:0000256" key="4">
    <source>
        <dbReference type="ARBA" id="ARBA00022777"/>
    </source>
</evidence>
<dbReference type="Pfam" id="PF01636">
    <property type="entry name" value="APH"/>
    <property type="match status" value="2"/>
</dbReference>
<keyword evidence="5 7" id="KW-0067">ATP-binding</keyword>
<dbReference type="GO" id="GO:0046677">
    <property type="term" value="P:response to antibiotic"/>
    <property type="evidence" value="ECO:0007669"/>
    <property type="project" value="UniProtKB-KW"/>
</dbReference>
<dbReference type="InterPro" id="IPR011009">
    <property type="entry name" value="Kinase-like_dom_sf"/>
</dbReference>